<dbReference type="EMBL" id="CP115613">
    <property type="protein sequence ID" value="WBW74793.1"/>
    <property type="molecule type" value="Genomic_DNA"/>
</dbReference>
<dbReference type="FunFam" id="1.25.10.10:FF:000010">
    <property type="entry name" value="Serine/threonine-protein phosphatase 2A 56 kDa regulatory subunit"/>
    <property type="match status" value="1"/>
</dbReference>
<dbReference type="InterPro" id="IPR016024">
    <property type="entry name" value="ARM-type_fold"/>
</dbReference>
<dbReference type="PIRSF" id="PIRSF028043">
    <property type="entry name" value="PP2A_B56"/>
    <property type="match status" value="1"/>
</dbReference>
<dbReference type="KEGG" id="som:SOMG_04821"/>
<gene>
    <name evidence="4" type="primary">par1</name>
    <name evidence="4" type="ORF">SOMG_04821</name>
</gene>
<keyword evidence="5" id="KW-1185">Reference proteome</keyword>
<dbReference type="SUPFAM" id="SSF48371">
    <property type="entry name" value="ARM repeat"/>
    <property type="match status" value="1"/>
</dbReference>
<proteinExistence type="inferred from homology"/>
<comment type="similarity">
    <text evidence="1">Belongs to the phosphatase 2A regulatory subunit B56 family.</text>
</comment>
<dbReference type="GO" id="GO:0000159">
    <property type="term" value="C:protein phosphatase type 2A complex"/>
    <property type="evidence" value="ECO:0007669"/>
    <property type="project" value="UniProtKB-UniRule"/>
</dbReference>
<dbReference type="GeneID" id="80878287"/>
<feature type="compositionally biased region" description="Polar residues" evidence="3">
    <location>
        <begin position="528"/>
        <end position="537"/>
    </location>
</feature>
<dbReference type="Pfam" id="PF01603">
    <property type="entry name" value="B56"/>
    <property type="match status" value="1"/>
</dbReference>
<evidence type="ECO:0000313" key="4">
    <source>
        <dbReference type="EMBL" id="WBW74793.1"/>
    </source>
</evidence>
<dbReference type="GO" id="GO:0007165">
    <property type="term" value="P:signal transduction"/>
    <property type="evidence" value="ECO:0007669"/>
    <property type="project" value="InterPro"/>
</dbReference>
<sequence>MKGIKSKMLSRGKTQDSQKSSKKKESKKSSSHESSKSSSKESSPVESPNNVMGAQNDYLSVPKHSSKKVPIDTTPTPRDEILLENVRTVRKQRSSLYHISENRMLVRLPSFSDVPITAWHSLALEKLEQCCVLFDFNDPSTDLYGKEVKREALQDLIDLVSVRKEAIDESLYPSIVHMFSVNVFRPLPPPSNPLGEVVDLEEDEPALEVAWPHLHLVYDFFLRFFESPSLNTSIAKVYINQKFIRKLLVLFDSEDPRERDFLKTILHRIYGKFLSLRAFIRRSINNLFLQYIYENEQFSGIAELLEILGSIINGFALPLKEEHKVFLSRVLIPMHKAKSLALYYPQIAYGIVQFVEKDSSVTEEVILGLLRYWPKINSGKEVLFLNELEDIVEVMEPSEFLKVQIPLFHKLASCISSQNFQVAERALYFFNNDYFVHLVEENVDVILPIIYPALFEISKSHWNRVINSMVCNVLKLFMDINSSLFDEVDTEYSEAINKKEKEEQERKERWLILESIANENASKMKASKNISVQTTTEQLKKISIETPDD</sequence>
<feature type="region of interest" description="Disordered" evidence="3">
    <location>
        <begin position="1"/>
        <end position="76"/>
    </location>
</feature>
<evidence type="ECO:0000313" key="5">
    <source>
        <dbReference type="Proteomes" id="UP001212411"/>
    </source>
</evidence>
<evidence type="ECO:0000256" key="1">
    <source>
        <dbReference type="ARBA" id="ARBA00009745"/>
    </source>
</evidence>
<dbReference type="Gene3D" id="1.25.10.10">
    <property type="entry name" value="Leucine-rich Repeat Variant"/>
    <property type="match status" value="1"/>
</dbReference>
<feature type="compositionally biased region" description="Basic residues" evidence="3">
    <location>
        <begin position="1"/>
        <end position="10"/>
    </location>
</feature>
<dbReference type="RefSeq" id="XP_056039036.1">
    <property type="nucleotide sequence ID" value="XM_056183598.1"/>
</dbReference>
<feature type="compositionally biased region" description="Basic and acidic residues" evidence="3">
    <location>
        <begin position="27"/>
        <end position="39"/>
    </location>
</feature>
<dbReference type="InterPro" id="IPR011989">
    <property type="entry name" value="ARM-like"/>
</dbReference>
<dbReference type="Proteomes" id="UP001212411">
    <property type="component" value="Chromosome 3"/>
</dbReference>
<evidence type="ECO:0000256" key="2">
    <source>
        <dbReference type="PIRNR" id="PIRNR028043"/>
    </source>
</evidence>
<dbReference type="AlphaFoldDB" id="A0AAF0AYP0"/>
<name>A0AAF0AYP0_9SCHI</name>
<reference evidence="4 5" key="1">
    <citation type="journal article" date="2023" name="G3 (Bethesda)">
        <title>A high-quality reference genome for the fission yeast Schizosaccharomyces osmophilus.</title>
        <authorList>
            <person name="Jia G.S."/>
            <person name="Zhang W.C."/>
            <person name="Liang Y."/>
            <person name="Liu X.H."/>
            <person name="Rhind N."/>
            <person name="Pidoux A."/>
            <person name="Brysch-Herzberg M."/>
            <person name="Du L.L."/>
        </authorList>
    </citation>
    <scope>NUCLEOTIDE SEQUENCE [LARGE SCALE GENOMIC DNA]</scope>
    <source>
        <strain evidence="4 5">CBS 15793</strain>
    </source>
</reference>
<dbReference type="InterPro" id="IPR002554">
    <property type="entry name" value="PP2A_B56"/>
</dbReference>
<accession>A0AAF0AYP0</accession>
<dbReference type="GO" id="GO:0019888">
    <property type="term" value="F:protein phosphatase regulator activity"/>
    <property type="evidence" value="ECO:0007669"/>
    <property type="project" value="UniProtKB-UniRule"/>
</dbReference>
<organism evidence="4 5">
    <name type="scientific">Schizosaccharomyces osmophilus</name>
    <dbReference type="NCBI Taxonomy" id="2545709"/>
    <lineage>
        <taxon>Eukaryota</taxon>
        <taxon>Fungi</taxon>
        <taxon>Dikarya</taxon>
        <taxon>Ascomycota</taxon>
        <taxon>Taphrinomycotina</taxon>
        <taxon>Schizosaccharomycetes</taxon>
        <taxon>Schizosaccharomycetales</taxon>
        <taxon>Schizosaccharomycetaceae</taxon>
        <taxon>Schizosaccharomyces</taxon>
    </lineage>
</organism>
<protein>
    <recommendedName>
        <fullName evidence="2">Serine/threonine-protein phosphatase 2A 56 kDa regulatory subunit</fullName>
    </recommendedName>
</protein>
<dbReference type="PANTHER" id="PTHR10257:SF110">
    <property type="entry name" value="SERINE_THREONINE-PROTEIN PHOSPHATASE 2A 56 KDA REGULATORY SUBUNIT DELTA 1 ISOFORM"/>
    <property type="match status" value="1"/>
</dbReference>
<dbReference type="PANTHER" id="PTHR10257">
    <property type="entry name" value="SERINE/THREONINE PROTEIN PHOSPHATASE 2A PP2A REGULATORY SUBUNIT B"/>
    <property type="match status" value="1"/>
</dbReference>
<feature type="region of interest" description="Disordered" evidence="3">
    <location>
        <begin position="527"/>
        <end position="549"/>
    </location>
</feature>
<comment type="function">
    <text evidence="2">The B regulatory subunit might modulate substrate selectivity and catalytic activity, and also might direct the localization of the catalytic enzyme to a particular subcellular compartment.</text>
</comment>
<evidence type="ECO:0000256" key="3">
    <source>
        <dbReference type="SAM" id="MobiDB-lite"/>
    </source>
</evidence>
<feature type="compositionally biased region" description="Polar residues" evidence="3">
    <location>
        <begin position="44"/>
        <end position="53"/>
    </location>
</feature>